<evidence type="ECO:0000313" key="2">
    <source>
        <dbReference type="EMBL" id="VEL12281.1"/>
    </source>
</evidence>
<dbReference type="AlphaFoldDB" id="A0A448WI57"/>
<sequence>MPHSTIDELLGLKWPLLAQNQHDQELAAAAAIRRRGRNGATTGLCENQTLALFEEKKNPEEEIEATFTMTHAGGSSVDNNLHDQKDHHTCDVEKKNANAKGPRGPDQERGTHDRLHRWWPRPEYRLPGSGIATNLFSALQARRLPVCLLNVFTSHGDNREKAVMMLERIVAWLKLTPTEGTENKQALPDINKLETQSGRLYKALPGSFWRTPASWKMFYGSEINSCMY</sequence>
<dbReference type="OrthoDB" id="10260712at2759"/>
<gene>
    <name evidence="2" type="ORF">PXEA_LOCUS5721</name>
</gene>
<proteinExistence type="predicted"/>
<comment type="caution">
    <text evidence="2">The sequence shown here is derived from an EMBL/GenBank/DDBJ whole genome shotgun (WGS) entry which is preliminary data.</text>
</comment>
<dbReference type="InterPro" id="IPR016562">
    <property type="entry name" value="Proteasome_assmbl_chp_2_euk"/>
</dbReference>
<dbReference type="GO" id="GO:0005829">
    <property type="term" value="C:cytosol"/>
    <property type="evidence" value="ECO:0007669"/>
    <property type="project" value="TreeGrafter"/>
</dbReference>
<dbReference type="Gene3D" id="3.40.50.10900">
    <property type="entry name" value="PAC-like subunit"/>
    <property type="match status" value="1"/>
</dbReference>
<dbReference type="InterPro" id="IPR038389">
    <property type="entry name" value="PSMG2_sf"/>
</dbReference>
<protein>
    <submittedName>
        <fullName evidence="2">Uncharacterized protein</fullName>
    </submittedName>
</protein>
<feature type="compositionally biased region" description="Basic and acidic residues" evidence="1">
    <location>
        <begin position="103"/>
        <end position="112"/>
    </location>
</feature>
<keyword evidence="3" id="KW-1185">Reference proteome</keyword>
<evidence type="ECO:0000313" key="3">
    <source>
        <dbReference type="Proteomes" id="UP000784294"/>
    </source>
</evidence>
<dbReference type="GO" id="GO:0005634">
    <property type="term" value="C:nucleus"/>
    <property type="evidence" value="ECO:0007669"/>
    <property type="project" value="TreeGrafter"/>
</dbReference>
<organism evidence="2 3">
    <name type="scientific">Protopolystoma xenopodis</name>
    <dbReference type="NCBI Taxonomy" id="117903"/>
    <lineage>
        <taxon>Eukaryota</taxon>
        <taxon>Metazoa</taxon>
        <taxon>Spiralia</taxon>
        <taxon>Lophotrochozoa</taxon>
        <taxon>Platyhelminthes</taxon>
        <taxon>Monogenea</taxon>
        <taxon>Polyopisthocotylea</taxon>
        <taxon>Polystomatidea</taxon>
        <taxon>Polystomatidae</taxon>
        <taxon>Protopolystoma</taxon>
    </lineage>
</organism>
<name>A0A448WI57_9PLAT</name>
<feature type="region of interest" description="Disordered" evidence="1">
    <location>
        <begin position="93"/>
        <end position="112"/>
    </location>
</feature>
<dbReference type="PANTHER" id="PTHR12970">
    <property type="entry name" value="PROTEASOME ASSEMBLY CHAPERONE 2"/>
    <property type="match status" value="1"/>
</dbReference>
<dbReference type="EMBL" id="CAAALY010014294">
    <property type="protein sequence ID" value="VEL12281.1"/>
    <property type="molecule type" value="Genomic_DNA"/>
</dbReference>
<dbReference type="Proteomes" id="UP000784294">
    <property type="component" value="Unassembled WGS sequence"/>
</dbReference>
<reference evidence="2" key="1">
    <citation type="submission" date="2018-11" db="EMBL/GenBank/DDBJ databases">
        <authorList>
            <consortium name="Pathogen Informatics"/>
        </authorList>
    </citation>
    <scope>NUCLEOTIDE SEQUENCE</scope>
</reference>
<evidence type="ECO:0000256" key="1">
    <source>
        <dbReference type="SAM" id="MobiDB-lite"/>
    </source>
</evidence>
<dbReference type="GO" id="GO:0043248">
    <property type="term" value="P:proteasome assembly"/>
    <property type="evidence" value="ECO:0007669"/>
    <property type="project" value="TreeGrafter"/>
</dbReference>
<accession>A0A448WI57</accession>
<dbReference type="PANTHER" id="PTHR12970:SF1">
    <property type="entry name" value="PROTEASOME ASSEMBLY CHAPERONE 2"/>
    <property type="match status" value="1"/>
</dbReference>